<keyword evidence="3" id="KW-0217">Developmental protein</keyword>
<dbReference type="AlphaFoldDB" id="A0AAE0WFT7"/>
<evidence type="ECO:0000256" key="2">
    <source>
        <dbReference type="ARBA" id="ARBA00007480"/>
    </source>
</evidence>
<dbReference type="Gene3D" id="2.10.90.10">
    <property type="entry name" value="Cystine-knot cytokines"/>
    <property type="match status" value="1"/>
</dbReference>
<dbReference type="InterPro" id="IPR008717">
    <property type="entry name" value="Noggin"/>
</dbReference>
<name>A0AAE0WFT7_9BIVA</name>
<keyword evidence="4" id="KW-0964">Secreted</keyword>
<comment type="subcellular location">
    <subcellularLocation>
        <location evidence="1">Secreted</location>
    </subcellularLocation>
</comment>
<comment type="similarity">
    <text evidence="2">Belongs to the noggin family.</text>
</comment>
<dbReference type="PANTHER" id="PTHR10494">
    <property type="entry name" value="BONE MORPHOGENETIC PROTEIN INHIBITOR, NOGGIN"/>
    <property type="match status" value="1"/>
</dbReference>
<evidence type="ECO:0000256" key="4">
    <source>
        <dbReference type="ARBA" id="ARBA00022525"/>
    </source>
</evidence>
<dbReference type="Proteomes" id="UP001195483">
    <property type="component" value="Unassembled WGS sequence"/>
</dbReference>
<dbReference type="SUPFAM" id="SSF57501">
    <property type="entry name" value="Cystine-knot cytokines"/>
    <property type="match status" value="1"/>
</dbReference>
<evidence type="ECO:0000256" key="5">
    <source>
        <dbReference type="ARBA" id="ARBA00022729"/>
    </source>
</evidence>
<reference evidence="7" key="1">
    <citation type="journal article" date="2021" name="Genome Biol. Evol.">
        <title>A High-Quality Reference Genome for a Parasitic Bivalve with Doubly Uniparental Inheritance (Bivalvia: Unionida).</title>
        <authorList>
            <person name="Smith C.H."/>
        </authorList>
    </citation>
    <scope>NUCLEOTIDE SEQUENCE</scope>
    <source>
        <strain evidence="7">CHS0354</strain>
    </source>
</reference>
<keyword evidence="5 6" id="KW-0732">Signal</keyword>
<proteinExistence type="inferred from homology"/>
<sequence>MMGFILLSSLLGSISCFEVLGEIPLTNNALPEPENAVTTHDKRQIAYPSFLNYKPSKDQLKLKKLVRRMGNDFNSNWMSIEKPSQIGLRPPDKPPVGEVVDRVLRDGIKRLNLTFTTNAGEILHVDNETMQAVKRWLIDKASCPIYFNWDDLGDLYWPRYIRRGNCDSGLSCSWPEGMRCTPTEGTTLKLLRWLCKNRQKGPSGKDKNKKGSNHNRSRRFIRTRRFLSGKSKLKCKWTKILYPIIDGCVCTC</sequence>
<dbReference type="InterPro" id="IPR029034">
    <property type="entry name" value="Cystine-knot_cytokine"/>
</dbReference>
<evidence type="ECO:0000313" key="7">
    <source>
        <dbReference type="EMBL" id="KAK3612224.1"/>
    </source>
</evidence>
<evidence type="ECO:0000256" key="3">
    <source>
        <dbReference type="ARBA" id="ARBA00022473"/>
    </source>
</evidence>
<dbReference type="GO" id="GO:0045596">
    <property type="term" value="P:negative regulation of cell differentiation"/>
    <property type="evidence" value="ECO:0007669"/>
    <property type="project" value="InterPro"/>
</dbReference>
<reference evidence="7" key="3">
    <citation type="submission" date="2023-05" db="EMBL/GenBank/DDBJ databases">
        <authorList>
            <person name="Smith C.H."/>
        </authorList>
    </citation>
    <scope>NUCLEOTIDE SEQUENCE</scope>
    <source>
        <strain evidence="7">CHS0354</strain>
        <tissue evidence="7">Mantle</tissue>
    </source>
</reference>
<keyword evidence="8" id="KW-1185">Reference proteome</keyword>
<gene>
    <name evidence="7" type="ORF">CHS0354_039501</name>
</gene>
<dbReference type="Pfam" id="PF05806">
    <property type="entry name" value="Noggin"/>
    <property type="match status" value="1"/>
</dbReference>
<dbReference type="Gene3D" id="1.10.287.520">
    <property type="entry name" value="Helix hairpin bin"/>
    <property type="match status" value="1"/>
</dbReference>
<protein>
    <recommendedName>
        <fullName evidence="9">Noggin</fullName>
    </recommendedName>
</protein>
<feature type="signal peptide" evidence="6">
    <location>
        <begin position="1"/>
        <end position="16"/>
    </location>
</feature>
<evidence type="ECO:0000256" key="1">
    <source>
        <dbReference type="ARBA" id="ARBA00004613"/>
    </source>
</evidence>
<dbReference type="GO" id="GO:0005615">
    <property type="term" value="C:extracellular space"/>
    <property type="evidence" value="ECO:0007669"/>
    <property type="project" value="TreeGrafter"/>
</dbReference>
<evidence type="ECO:0000313" key="8">
    <source>
        <dbReference type="Proteomes" id="UP001195483"/>
    </source>
</evidence>
<comment type="caution">
    <text evidence="7">The sequence shown here is derived from an EMBL/GenBank/DDBJ whole genome shotgun (WGS) entry which is preliminary data.</text>
</comment>
<organism evidence="7 8">
    <name type="scientific">Potamilus streckersoni</name>
    <dbReference type="NCBI Taxonomy" id="2493646"/>
    <lineage>
        <taxon>Eukaryota</taxon>
        <taxon>Metazoa</taxon>
        <taxon>Spiralia</taxon>
        <taxon>Lophotrochozoa</taxon>
        <taxon>Mollusca</taxon>
        <taxon>Bivalvia</taxon>
        <taxon>Autobranchia</taxon>
        <taxon>Heteroconchia</taxon>
        <taxon>Palaeoheterodonta</taxon>
        <taxon>Unionida</taxon>
        <taxon>Unionoidea</taxon>
        <taxon>Unionidae</taxon>
        <taxon>Ambleminae</taxon>
        <taxon>Lampsilini</taxon>
        <taxon>Potamilus</taxon>
    </lineage>
</organism>
<dbReference type="PANTHER" id="PTHR10494:SF6">
    <property type="entry name" value="NOGGIN"/>
    <property type="match status" value="1"/>
</dbReference>
<evidence type="ECO:0008006" key="9">
    <source>
        <dbReference type="Google" id="ProtNLM"/>
    </source>
</evidence>
<dbReference type="GO" id="GO:0009953">
    <property type="term" value="P:dorsal/ventral pattern formation"/>
    <property type="evidence" value="ECO:0007669"/>
    <property type="project" value="TreeGrafter"/>
</dbReference>
<feature type="chain" id="PRO_5041956136" description="Noggin" evidence="6">
    <location>
        <begin position="17"/>
        <end position="252"/>
    </location>
</feature>
<accession>A0AAE0WFT7</accession>
<dbReference type="EMBL" id="JAEAOA010002309">
    <property type="protein sequence ID" value="KAK3612224.1"/>
    <property type="molecule type" value="Genomic_DNA"/>
</dbReference>
<evidence type="ECO:0000256" key="6">
    <source>
        <dbReference type="SAM" id="SignalP"/>
    </source>
</evidence>
<dbReference type="GO" id="GO:0030514">
    <property type="term" value="P:negative regulation of BMP signaling pathway"/>
    <property type="evidence" value="ECO:0007669"/>
    <property type="project" value="InterPro"/>
</dbReference>
<reference evidence="7" key="2">
    <citation type="journal article" date="2021" name="Genome Biol. Evol.">
        <title>Developing a high-quality reference genome for a parasitic bivalve with doubly uniparental inheritance (Bivalvia: Unionida).</title>
        <authorList>
            <person name="Smith C.H."/>
        </authorList>
    </citation>
    <scope>NUCLEOTIDE SEQUENCE</scope>
    <source>
        <strain evidence="7">CHS0354</strain>
        <tissue evidence="7">Mantle</tissue>
    </source>
</reference>